<dbReference type="EMBL" id="JAUCMV010000001">
    <property type="protein sequence ID" value="KAK0424422.1"/>
    <property type="molecule type" value="Genomic_DNA"/>
</dbReference>
<gene>
    <name evidence="1" type="ORF">QR680_008666</name>
</gene>
<dbReference type="PANTHER" id="PTHR35573:SF1">
    <property type="entry name" value="ML DOMAIN-CONTAINING PROTEIN"/>
    <property type="match status" value="1"/>
</dbReference>
<proteinExistence type="predicted"/>
<reference evidence="1" key="1">
    <citation type="submission" date="2023-06" db="EMBL/GenBank/DDBJ databases">
        <title>Genomic analysis of the entomopathogenic nematode Steinernema hermaphroditum.</title>
        <authorList>
            <person name="Schwarz E.M."/>
            <person name="Heppert J.K."/>
            <person name="Baniya A."/>
            <person name="Schwartz H.T."/>
            <person name="Tan C.-H."/>
            <person name="Antoshechkin I."/>
            <person name="Sternberg P.W."/>
            <person name="Goodrich-Blair H."/>
            <person name="Dillman A.R."/>
        </authorList>
    </citation>
    <scope>NUCLEOTIDE SEQUENCE</scope>
    <source>
        <strain evidence="1">PS9179</strain>
        <tissue evidence="1">Whole animal</tissue>
    </source>
</reference>
<evidence type="ECO:0000313" key="2">
    <source>
        <dbReference type="Proteomes" id="UP001175271"/>
    </source>
</evidence>
<name>A0AA39IJN2_9BILA</name>
<organism evidence="1 2">
    <name type="scientific">Steinernema hermaphroditum</name>
    <dbReference type="NCBI Taxonomy" id="289476"/>
    <lineage>
        <taxon>Eukaryota</taxon>
        <taxon>Metazoa</taxon>
        <taxon>Ecdysozoa</taxon>
        <taxon>Nematoda</taxon>
        <taxon>Chromadorea</taxon>
        <taxon>Rhabditida</taxon>
        <taxon>Tylenchina</taxon>
        <taxon>Panagrolaimomorpha</taxon>
        <taxon>Strongyloidoidea</taxon>
        <taxon>Steinernematidae</taxon>
        <taxon>Steinernema</taxon>
    </lineage>
</organism>
<protein>
    <recommendedName>
        <fullName evidence="3">MD-2-related lipid-recognition domain-containing protein</fullName>
    </recommendedName>
</protein>
<evidence type="ECO:0000313" key="1">
    <source>
        <dbReference type="EMBL" id="KAK0424422.1"/>
    </source>
</evidence>
<sequence length="71" mass="7951">MKSNQDACARSFPCPLKKGSQSVTVKLSFSQFGFIINLLKNNAPYQLQHKLRAENGSTVYCLMAQTRALTR</sequence>
<accession>A0AA39IJN2</accession>
<comment type="caution">
    <text evidence="1">The sequence shown here is derived from an EMBL/GenBank/DDBJ whole genome shotgun (WGS) entry which is preliminary data.</text>
</comment>
<dbReference type="AlphaFoldDB" id="A0AA39IJN2"/>
<dbReference type="Proteomes" id="UP001175271">
    <property type="component" value="Unassembled WGS sequence"/>
</dbReference>
<dbReference type="PANTHER" id="PTHR35573">
    <property type="entry name" value="PROTEIN CBG22129"/>
    <property type="match status" value="1"/>
</dbReference>
<evidence type="ECO:0008006" key="3">
    <source>
        <dbReference type="Google" id="ProtNLM"/>
    </source>
</evidence>
<keyword evidence="2" id="KW-1185">Reference proteome</keyword>